<dbReference type="EMBL" id="CP042425">
    <property type="protein sequence ID" value="QEL17170.1"/>
    <property type="molecule type" value="Genomic_DNA"/>
</dbReference>
<dbReference type="KEGG" id="lrs:PX52LOC_04152"/>
<feature type="domain" description="NAD-dependent epimerase/dehydratase" evidence="2">
    <location>
        <begin position="4"/>
        <end position="238"/>
    </location>
</feature>
<dbReference type="Gene3D" id="3.40.50.720">
    <property type="entry name" value="NAD(P)-binding Rossmann-like Domain"/>
    <property type="match status" value="1"/>
</dbReference>
<comment type="similarity">
    <text evidence="1">Belongs to the NAD(P)-dependent epimerase/dehydratase family.</text>
</comment>
<organism evidence="3 4">
    <name type="scientific">Limnoglobus roseus</name>
    <dbReference type="NCBI Taxonomy" id="2598579"/>
    <lineage>
        <taxon>Bacteria</taxon>
        <taxon>Pseudomonadati</taxon>
        <taxon>Planctomycetota</taxon>
        <taxon>Planctomycetia</taxon>
        <taxon>Gemmatales</taxon>
        <taxon>Gemmataceae</taxon>
        <taxon>Limnoglobus</taxon>
    </lineage>
</organism>
<name>A0A5C1AEJ8_9BACT</name>
<dbReference type="Proteomes" id="UP000324974">
    <property type="component" value="Chromosome"/>
</dbReference>
<reference evidence="4" key="1">
    <citation type="submission" date="2019-08" db="EMBL/GenBank/DDBJ databases">
        <title>Limnoglobus roseus gen. nov., sp. nov., a novel freshwater planctomycete with a giant genome from the family Gemmataceae.</title>
        <authorList>
            <person name="Kulichevskaya I.S."/>
            <person name="Naumoff D.G."/>
            <person name="Miroshnikov K."/>
            <person name="Ivanova A."/>
            <person name="Philippov D.A."/>
            <person name="Hakobyan A."/>
            <person name="Rijpstra I.C."/>
            <person name="Sinninghe Damste J.S."/>
            <person name="Liesack W."/>
            <person name="Dedysh S.N."/>
        </authorList>
    </citation>
    <scope>NUCLEOTIDE SEQUENCE [LARGE SCALE GENOMIC DNA]</scope>
    <source>
        <strain evidence="4">PX52</strain>
    </source>
</reference>
<dbReference type="InterPro" id="IPR001509">
    <property type="entry name" value="Epimerase_deHydtase"/>
</dbReference>
<keyword evidence="4" id="KW-1185">Reference proteome</keyword>
<proteinExistence type="inferred from homology"/>
<dbReference type="PRINTS" id="PR01713">
    <property type="entry name" value="NUCEPIMERASE"/>
</dbReference>
<evidence type="ECO:0000256" key="1">
    <source>
        <dbReference type="ARBA" id="ARBA00007637"/>
    </source>
</evidence>
<dbReference type="SUPFAM" id="SSF51735">
    <property type="entry name" value="NAD(P)-binding Rossmann-fold domains"/>
    <property type="match status" value="1"/>
</dbReference>
<dbReference type="PANTHER" id="PTHR43000">
    <property type="entry name" value="DTDP-D-GLUCOSE 4,6-DEHYDRATASE-RELATED"/>
    <property type="match status" value="1"/>
</dbReference>
<sequence>MRCLVTGAAGFIGSHLCERLIADGHTVRGVDCFTDYYPRPVKERNLANLRGHAQFTLHEFDLADGVPTAAVDGVEWLFHIAAMPGLNKSWTHFDEYNRCNLVATHRLLESVKESKTLKKLIYASTSSVYGKYASGDETLPTKPSSPYGITKLSGEQLCRVYGDEFGVPTVVLRFFSVYGPRQRPEMGIHQFINAVLTGRPIKLTGDGLHVRGNTFVHDCVDAVVKSTAAMTGETFNLGGGELVTVLDTIRKIERLSGRAATIERHPPRKGDQFATGADVGKLFKHVGWKPTTSMDDGLAQQIEWQKTLL</sequence>
<protein>
    <submittedName>
        <fullName evidence="3">Nucleotide sugar epimerase</fullName>
    </submittedName>
</protein>
<dbReference type="InterPro" id="IPR036291">
    <property type="entry name" value="NAD(P)-bd_dom_sf"/>
</dbReference>
<dbReference type="RefSeq" id="WP_149111813.1">
    <property type="nucleotide sequence ID" value="NZ_CP042425.1"/>
</dbReference>
<gene>
    <name evidence="3" type="ORF">PX52LOC_04152</name>
</gene>
<dbReference type="AlphaFoldDB" id="A0A5C1AEJ8"/>
<evidence type="ECO:0000313" key="3">
    <source>
        <dbReference type="EMBL" id="QEL17170.1"/>
    </source>
</evidence>
<accession>A0A5C1AEJ8</accession>
<dbReference type="OrthoDB" id="258549at2"/>
<dbReference type="Gene3D" id="3.90.25.10">
    <property type="entry name" value="UDP-galactose 4-epimerase, domain 1"/>
    <property type="match status" value="1"/>
</dbReference>
<evidence type="ECO:0000313" key="4">
    <source>
        <dbReference type="Proteomes" id="UP000324974"/>
    </source>
</evidence>
<dbReference type="Pfam" id="PF01370">
    <property type="entry name" value="Epimerase"/>
    <property type="match status" value="1"/>
</dbReference>
<evidence type="ECO:0000259" key="2">
    <source>
        <dbReference type="Pfam" id="PF01370"/>
    </source>
</evidence>